<gene>
    <name evidence="1" type="ORF">S01H1_77058</name>
</gene>
<feature type="non-terminal residue" evidence="1">
    <location>
        <position position="33"/>
    </location>
</feature>
<accession>X0XYZ8</accession>
<name>X0XYZ8_9ZZZZ</name>
<sequence>MTKGDRIEEEKMFVEEVRRASAAIFEQLRTRMM</sequence>
<dbReference type="AlphaFoldDB" id="X0XYZ8"/>
<protein>
    <submittedName>
        <fullName evidence="1">Uncharacterized protein</fullName>
    </submittedName>
</protein>
<dbReference type="EMBL" id="BARS01051773">
    <property type="protein sequence ID" value="GAG48580.1"/>
    <property type="molecule type" value="Genomic_DNA"/>
</dbReference>
<organism evidence="1">
    <name type="scientific">marine sediment metagenome</name>
    <dbReference type="NCBI Taxonomy" id="412755"/>
    <lineage>
        <taxon>unclassified sequences</taxon>
        <taxon>metagenomes</taxon>
        <taxon>ecological metagenomes</taxon>
    </lineage>
</organism>
<comment type="caution">
    <text evidence="1">The sequence shown here is derived from an EMBL/GenBank/DDBJ whole genome shotgun (WGS) entry which is preliminary data.</text>
</comment>
<proteinExistence type="predicted"/>
<evidence type="ECO:0000313" key="1">
    <source>
        <dbReference type="EMBL" id="GAG48580.1"/>
    </source>
</evidence>
<reference evidence="1" key="1">
    <citation type="journal article" date="2014" name="Front. Microbiol.">
        <title>High frequency of phylogenetically diverse reductive dehalogenase-homologous genes in deep subseafloor sedimentary metagenomes.</title>
        <authorList>
            <person name="Kawai M."/>
            <person name="Futagami T."/>
            <person name="Toyoda A."/>
            <person name="Takaki Y."/>
            <person name="Nishi S."/>
            <person name="Hori S."/>
            <person name="Arai W."/>
            <person name="Tsubouchi T."/>
            <person name="Morono Y."/>
            <person name="Uchiyama I."/>
            <person name="Ito T."/>
            <person name="Fujiyama A."/>
            <person name="Inagaki F."/>
            <person name="Takami H."/>
        </authorList>
    </citation>
    <scope>NUCLEOTIDE SEQUENCE</scope>
    <source>
        <strain evidence="1">Expedition CK06-06</strain>
    </source>
</reference>